<proteinExistence type="predicted"/>
<protein>
    <submittedName>
        <fullName evidence="1">Uncharacterized protein</fullName>
    </submittedName>
</protein>
<keyword evidence="2" id="KW-1185">Reference proteome</keyword>
<organism evidence="1 2">
    <name type="scientific">Zarea fungicola</name>
    <dbReference type="NCBI Taxonomy" id="93591"/>
    <lineage>
        <taxon>Eukaryota</taxon>
        <taxon>Fungi</taxon>
        <taxon>Dikarya</taxon>
        <taxon>Ascomycota</taxon>
        <taxon>Pezizomycotina</taxon>
        <taxon>Sordariomycetes</taxon>
        <taxon>Hypocreomycetidae</taxon>
        <taxon>Hypocreales</taxon>
        <taxon>Cordycipitaceae</taxon>
        <taxon>Zarea</taxon>
    </lineage>
</organism>
<comment type="caution">
    <text evidence="1">The sequence shown here is derived from an EMBL/GenBank/DDBJ whole genome shotgun (WGS) entry which is preliminary data.</text>
</comment>
<sequence length="456" mass="48595">MSCHDSKARAGLVDPESQCHEQSMLPTESPSDNSSTPQLCEDHTISFISEIKHQSKSDVDTGAAAWLVLLGAWCSSFCSYGWINSVGTFQQYYQHGPLREYSPSQIAWIPALQIFFMSAVGPVLGQVFDRYGPRYIVLVGSIMHVFGLMMASISTKYYQFLLSQGTCSAMGSAAVSLAAIACVSGWFDKKRGLAFGILATGSSIGGIIFPILLNALIDSVGYGWAMRAAAFIIAGMLTIVNLTTRMHHPPAVVKITRKQLGKPFCEFPYVSLLIGLALVPFGLYTPIDYLPTAATMAGTNARLSQNLVAFYNASSLVGRLCSGFLADKLGRFNSFIVACYTAGTLIVALWIPASNDGSIVAFAVLFGIFSGAYISLVPALVAQLSPIEEIGYRNGISTLVGCVGGLLATPIAGKILQGHGGLVGMKVFAGTFMLLGTTGALVARLARTGWKLKVIF</sequence>
<name>A0ACC1NXX7_9HYPO</name>
<accession>A0ACC1NXX7</accession>
<reference evidence="1" key="1">
    <citation type="submission" date="2022-08" db="EMBL/GenBank/DDBJ databases">
        <title>Genome Sequence of Lecanicillium fungicola.</title>
        <authorList>
            <person name="Buettner E."/>
        </authorList>
    </citation>
    <scope>NUCLEOTIDE SEQUENCE</scope>
    <source>
        <strain evidence="1">Babe33</strain>
    </source>
</reference>
<dbReference type="Proteomes" id="UP001143910">
    <property type="component" value="Unassembled WGS sequence"/>
</dbReference>
<evidence type="ECO:0000313" key="1">
    <source>
        <dbReference type="EMBL" id="KAJ2983421.1"/>
    </source>
</evidence>
<gene>
    <name evidence="1" type="ORF">NQ176_g712</name>
</gene>
<evidence type="ECO:0000313" key="2">
    <source>
        <dbReference type="Proteomes" id="UP001143910"/>
    </source>
</evidence>
<dbReference type="EMBL" id="JANJQO010000030">
    <property type="protein sequence ID" value="KAJ2983421.1"/>
    <property type="molecule type" value="Genomic_DNA"/>
</dbReference>